<evidence type="ECO:0000313" key="7">
    <source>
        <dbReference type="Proteomes" id="UP001152592"/>
    </source>
</evidence>
<comment type="caution">
    <text evidence="6">The sequence shown here is derived from an EMBL/GenBank/DDBJ whole genome shotgun (WGS) entry which is preliminary data.</text>
</comment>
<dbReference type="InterPro" id="IPR036259">
    <property type="entry name" value="MFS_trans_sf"/>
</dbReference>
<name>A0A9W4J6X6_9EURO</name>
<evidence type="ECO:0000313" key="6">
    <source>
        <dbReference type="EMBL" id="CAG8374768.1"/>
    </source>
</evidence>
<dbReference type="CDD" id="cd17352">
    <property type="entry name" value="MFS_MCT_SLC16"/>
    <property type="match status" value="1"/>
</dbReference>
<feature type="transmembrane region" description="Helical" evidence="4">
    <location>
        <begin position="246"/>
        <end position="263"/>
    </location>
</feature>
<dbReference type="Gene3D" id="1.20.1250.20">
    <property type="entry name" value="MFS general substrate transporter like domains"/>
    <property type="match status" value="2"/>
</dbReference>
<dbReference type="GO" id="GO:0022857">
    <property type="term" value="F:transmembrane transporter activity"/>
    <property type="evidence" value="ECO:0007669"/>
    <property type="project" value="InterPro"/>
</dbReference>
<keyword evidence="4" id="KW-1133">Transmembrane helix</keyword>
<feature type="domain" description="Major facilitator superfamily (MFS) profile" evidence="5">
    <location>
        <begin position="247"/>
        <end position="436"/>
    </location>
</feature>
<dbReference type="GO" id="GO:0016020">
    <property type="term" value="C:membrane"/>
    <property type="evidence" value="ECO:0007669"/>
    <property type="project" value="UniProtKB-SubCell"/>
</dbReference>
<evidence type="ECO:0000259" key="5">
    <source>
        <dbReference type="PROSITE" id="PS50850"/>
    </source>
</evidence>
<dbReference type="Proteomes" id="UP001152592">
    <property type="component" value="Unassembled WGS sequence"/>
</dbReference>
<feature type="transmembrane region" description="Helical" evidence="4">
    <location>
        <begin position="312"/>
        <end position="332"/>
    </location>
</feature>
<feature type="transmembrane region" description="Helical" evidence="4">
    <location>
        <begin position="174"/>
        <end position="193"/>
    </location>
</feature>
<dbReference type="SUPFAM" id="SSF103473">
    <property type="entry name" value="MFS general substrate transporter"/>
    <property type="match status" value="1"/>
</dbReference>
<proteinExistence type="inferred from homology"/>
<feature type="transmembrane region" description="Helical" evidence="4">
    <location>
        <begin position="87"/>
        <end position="109"/>
    </location>
</feature>
<dbReference type="PROSITE" id="PS50850">
    <property type="entry name" value="MFS"/>
    <property type="match status" value="1"/>
</dbReference>
<dbReference type="Pfam" id="PF07690">
    <property type="entry name" value="MFS_1"/>
    <property type="match status" value="1"/>
</dbReference>
<dbReference type="PANTHER" id="PTHR11360:SF280">
    <property type="entry name" value="MONOCARBOXYLATE TRANSPORTER, PUTATIVE (AFU_ORTHOLOGUE AFUA_1G05170)-RELATED"/>
    <property type="match status" value="1"/>
</dbReference>
<feature type="region of interest" description="Disordered" evidence="3">
    <location>
        <begin position="15"/>
        <end position="36"/>
    </location>
</feature>
<comment type="similarity">
    <text evidence="2">Belongs to the major facilitator superfamily. Monocarboxylate porter (TC 2.A.1.13) family.</text>
</comment>
<keyword evidence="4" id="KW-0472">Membrane</keyword>
<sequence>MGSTNADVEKVLVDEPIQNEANYQPNHSDSVAEKEPEPEFDTGLKTWLQVVGSFFLFFNSWGIINTWGAYQTYYEQELLAGTSSSTIAWIGSLQSFLLMMIGVITGPLFDAGYFRTLISFAAFLLPFGLMMTSLATKYWQLILSQGVCIGLAAGCLFVPSVAILPQYFRAKRGLANGFAASGSSIGGVVYPIMFDQLQKKVGFAWATRALGFVCFGTTCISVSIMRQRFQPKEKRKLFQFSVLKEPAFTIFAIAMFMGFLGFYNFLFYVQSYAIETGIVDSNLGFYLLSMLNAASTFGRIAPNFLADHIGPLNMLTPAVTITAILAFVWIRVHTVPGIIILSVFYGFFSGGFVSLPPVVMASMTPDVRNLGTRMGMLFAIVSIGLLIGTPIGGAILNSTNEFVGVQLFTACCLITSAVLMTVVRLLRTGPKLRVKA</sequence>
<comment type="subcellular location">
    <subcellularLocation>
        <location evidence="1">Membrane</location>
        <topology evidence="1">Multi-pass membrane protein</topology>
    </subcellularLocation>
</comment>
<accession>A0A9W4J6X6</accession>
<dbReference type="InterPro" id="IPR011701">
    <property type="entry name" value="MFS"/>
</dbReference>
<dbReference type="EMBL" id="CAJVPD010000230">
    <property type="protein sequence ID" value="CAG8374768.1"/>
    <property type="molecule type" value="Genomic_DNA"/>
</dbReference>
<dbReference type="InterPro" id="IPR050327">
    <property type="entry name" value="Proton-linked_MCT"/>
</dbReference>
<gene>
    <name evidence="6" type="ORF">PSALAMII_LOCUS5029</name>
</gene>
<dbReference type="InterPro" id="IPR020846">
    <property type="entry name" value="MFS_dom"/>
</dbReference>
<evidence type="ECO:0000256" key="4">
    <source>
        <dbReference type="SAM" id="Phobius"/>
    </source>
</evidence>
<feature type="transmembrane region" description="Helical" evidence="4">
    <location>
        <begin position="375"/>
        <end position="396"/>
    </location>
</feature>
<dbReference type="AlphaFoldDB" id="A0A9W4J6X6"/>
<feature type="transmembrane region" description="Helical" evidence="4">
    <location>
        <begin position="338"/>
        <end position="363"/>
    </location>
</feature>
<organism evidence="6 7">
    <name type="scientific">Penicillium salamii</name>
    <dbReference type="NCBI Taxonomy" id="1612424"/>
    <lineage>
        <taxon>Eukaryota</taxon>
        <taxon>Fungi</taxon>
        <taxon>Dikarya</taxon>
        <taxon>Ascomycota</taxon>
        <taxon>Pezizomycotina</taxon>
        <taxon>Eurotiomycetes</taxon>
        <taxon>Eurotiomycetidae</taxon>
        <taxon>Eurotiales</taxon>
        <taxon>Aspergillaceae</taxon>
        <taxon>Penicillium</taxon>
    </lineage>
</organism>
<evidence type="ECO:0000256" key="1">
    <source>
        <dbReference type="ARBA" id="ARBA00004141"/>
    </source>
</evidence>
<feature type="transmembrane region" description="Helical" evidence="4">
    <location>
        <begin position="116"/>
        <end position="135"/>
    </location>
</feature>
<protein>
    <recommendedName>
        <fullName evidence="5">Major facilitator superfamily (MFS) profile domain-containing protein</fullName>
    </recommendedName>
</protein>
<keyword evidence="4" id="KW-0812">Transmembrane</keyword>
<feature type="transmembrane region" description="Helical" evidence="4">
    <location>
        <begin position="47"/>
        <end position="67"/>
    </location>
</feature>
<evidence type="ECO:0000256" key="3">
    <source>
        <dbReference type="SAM" id="MobiDB-lite"/>
    </source>
</evidence>
<reference evidence="6" key="1">
    <citation type="submission" date="2021-07" db="EMBL/GenBank/DDBJ databases">
        <authorList>
            <person name="Branca A.L. A."/>
        </authorList>
    </citation>
    <scope>NUCLEOTIDE SEQUENCE</scope>
</reference>
<feature type="transmembrane region" description="Helical" evidence="4">
    <location>
        <begin position="141"/>
        <end position="162"/>
    </location>
</feature>
<feature type="transmembrane region" description="Helical" evidence="4">
    <location>
        <begin position="205"/>
        <end position="225"/>
    </location>
</feature>
<feature type="compositionally biased region" description="Polar residues" evidence="3">
    <location>
        <begin position="19"/>
        <end position="29"/>
    </location>
</feature>
<feature type="transmembrane region" description="Helical" evidence="4">
    <location>
        <begin position="402"/>
        <end position="426"/>
    </location>
</feature>
<evidence type="ECO:0000256" key="2">
    <source>
        <dbReference type="ARBA" id="ARBA00006727"/>
    </source>
</evidence>
<dbReference type="OrthoDB" id="6509908at2759"/>
<dbReference type="PANTHER" id="PTHR11360">
    <property type="entry name" value="MONOCARBOXYLATE TRANSPORTER"/>
    <property type="match status" value="1"/>
</dbReference>